<comment type="similarity">
    <text evidence="1 4">Belongs to the glycosyl hydrolase 1 family.</text>
</comment>
<evidence type="ECO:0000256" key="3">
    <source>
        <dbReference type="ARBA" id="ARBA00023295"/>
    </source>
</evidence>
<evidence type="ECO:0000256" key="2">
    <source>
        <dbReference type="ARBA" id="ARBA00022801"/>
    </source>
</evidence>
<dbReference type="Proteomes" id="UP000094444">
    <property type="component" value="Unassembled WGS sequence"/>
</dbReference>
<dbReference type="OrthoDB" id="65569at2759"/>
<feature type="signal peptide" evidence="5">
    <location>
        <begin position="1"/>
        <end position="20"/>
    </location>
</feature>
<gene>
    <name evidence="6" type="ORF">DHEL01_v211580</name>
</gene>
<dbReference type="EMBL" id="MAVT02001847">
    <property type="protein sequence ID" value="POS70026.1"/>
    <property type="molecule type" value="Genomic_DNA"/>
</dbReference>
<dbReference type="InParanoid" id="A0A2P5HIG2"/>
<evidence type="ECO:0000256" key="4">
    <source>
        <dbReference type="RuleBase" id="RU003690"/>
    </source>
</evidence>
<keyword evidence="3" id="KW-0326">Glycosidase</keyword>
<dbReference type="PANTHER" id="PTHR10353:SF36">
    <property type="entry name" value="LP05116P"/>
    <property type="match status" value="1"/>
</dbReference>
<protein>
    <submittedName>
        <fullName evidence="6">Beta-glucosidase A</fullName>
    </submittedName>
</protein>
<reference evidence="6" key="1">
    <citation type="submission" date="2017-09" db="EMBL/GenBank/DDBJ databases">
        <title>Polyketide synthases of a Diaporthe helianthi virulent isolate.</title>
        <authorList>
            <person name="Baroncelli R."/>
        </authorList>
    </citation>
    <scope>NUCLEOTIDE SEQUENCE [LARGE SCALE GENOMIC DNA]</scope>
    <source>
        <strain evidence="6">7/96</strain>
    </source>
</reference>
<proteinExistence type="inferred from homology"/>
<dbReference type="InterPro" id="IPR017853">
    <property type="entry name" value="GH"/>
</dbReference>
<dbReference type="InterPro" id="IPR001360">
    <property type="entry name" value="Glyco_hydro_1"/>
</dbReference>
<dbReference type="SUPFAM" id="SSF51445">
    <property type="entry name" value="(Trans)glycosidases"/>
    <property type="match status" value="1"/>
</dbReference>
<dbReference type="Pfam" id="PF00232">
    <property type="entry name" value="Glyco_hydro_1"/>
    <property type="match status" value="1"/>
</dbReference>
<organism evidence="6 7">
    <name type="scientific">Diaporthe helianthi</name>
    <dbReference type="NCBI Taxonomy" id="158607"/>
    <lineage>
        <taxon>Eukaryota</taxon>
        <taxon>Fungi</taxon>
        <taxon>Dikarya</taxon>
        <taxon>Ascomycota</taxon>
        <taxon>Pezizomycotina</taxon>
        <taxon>Sordariomycetes</taxon>
        <taxon>Sordariomycetidae</taxon>
        <taxon>Diaporthales</taxon>
        <taxon>Diaporthaceae</taxon>
        <taxon>Diaporthe</taxon>
    </lineage>
</organism>
<keyword evidence="2" id="KW-0378">Hydrolase</keyword>
<dbReference type="PRINTS" id="PR00131">
    <property type="entry name" value="GLHYDRLASE1"/>
</dbReference>
<keyword evidence="5" id="KW-0732">Signal</keyword>
<name>A0A2P5HIG2_DIAHE</name>
<comment type="caution">
    <text evidence="6">The sequence shown here is derived from an EMBL/GenBank/DDBJ whole genome shotgun (WGS) entry which is preliminary data.</text>
</comment>
<keyword evidence="7" id="KW-1185">Reference proteome</keyword>
<evidence type="ECO:0000256" key="5">
    <source>
        <dbReference type="SAM" id="SignalP"/>
    </source>
</evidence>
<dbReference type="GO" id="GO:0008422">
    <property type="term" value="F:beta-glucosidase activity"/>
    <property type="evidence" value="ECO:0007669"/>
    <property type="project" value="TreeGrafter"/>
</dbReference>
<dbReference type="GO" id="GO:0005975">
    <property type="term" value="P:carbohydrate metabolic process"/>
    <property type="evidence" value="ECO:0007669"/>
    <property type="project" value="InterPro"/>
</dbReference>
<evidence type="ECO:0000256" key="1">
    <source>
        <dbReference type="ARBA" id="ARBA00010838"/>
    </source>
</evidence>
<dbReference type="Gene3D" id="3.20.20.80">
    <property type="entry name" value="Glycosidases"/>
    <property type="match status" value="1"/>
</dbReference>
<dbReference type="AlphaFoldDB" id="A0A2P5HIG2"/>
<accession>A0A2P5HIG2</accession>
<evidence type="ECO:0000313" key="6">
    <source>
        <dbReference type="EMBL" id="POS70026.1"/>
    </source>
</evidence>
<dbReference type="STRING" id="158607.A0A2P5HIG2"/>
<feature type="chain" id="PRO_5015106768" evidence="5">
    <location>
        <begin position="21"/>
        <end position="547"/>
    </location>
</feature>
<evidence type="ECO:0000313" key="7">
    <source>
        <dbReference type="Proteomes" id="UP000094444"/>
    </source>
</evidence>
<sequence length="547" mass="60517">MKPTLFSLNLAGLLAGGALGQNTTSLSLDELWDQYVGPVSTSPVNSTVEPTPLPSELLTPPPPLYYPPVPFPGGAQIPLQVRNESWRFPRNFLRGISGSAFQIEGAVKADGRGPSIWDVLTHIPGFVVNNIARIAALGINTYSFSISWSRIFPFGSGDVNEAGLKHYDDLIDTCLEYGITPVATLYHWDLPLNLQLTYGGWLNDQITTDFSEYARVAFTRWSSKVHYWVTVNEPAVFCNYPLPDGYFNDSATAAIPPDQRFYTCARNVLLAHSSAYHVGKGINSSLSISFKNNGAYRIPVDNSEETAAAVQRAWDFNDGLWATPTFLTGDFPQSVKEHVSAFLPAFTEEQKAQIKGTSDIFMIDAYGGSGGFITAPRDGGLQACVGNASHPDYPACYGGSSTYPGANYWTTGPAVDPCAPWLAFSTDWVPTMLKNYQDMFKPAGGIVVSEFGMPEPYESLRKDVQSIVIDPLRSRYYKEYLQSILMAMSEGVNVVGTLAWSILDNFEWDHGYSCRFGVQYVNFTTQERYFKASAFEYVNLFKLYQEQ</sequence>
<dbReference type="PANTHER" id="PTHR10353">
    <property type="entry name" value="GLYCOSYL HYDROLASE"/>
    <property type="match status" value="1"/>
</dbReference>